<protein>
    <submittedName>
        <fullName evidence="2">Uncharacterized protein</fullName>
    </submittedName>
</protein>
<reference evidence="2" key="1">
    <citation type="journal article" date="2010" name="Science">
        <title>Plasticity of animal genome architecture unmasked by rapid evolution of a pelagic tunicate.</title>
        <authorList>
            <person name="Denoeud F."/>
            <person name="Henriet S."/>
            <person name="Mungpakdee S."/>
            <person name="Aury J.M."/>
            <person name="Da Silva C."/>
            <person name="Brinkmann H."/>
            <person name="Mikhaleva J."/>
            <person name="Olsen L.C."/>
            <person name="Jubin C."/>
            <person name="Canestro C."/>
            <person name="Bouquet J.M."/>
            <person name="Danks G."/>
            <person name="Poulain J."/>
            <person name="Campsteijn C."/>
            <person name="Adamski M."/>
            <person name="Cross I."/>
            <person name="Yadetie F."/>
            <person name="Muffato M."/>
            <person name="Louis A."/>
            <person name="Butcher S."/>
            <person name="Tsagkogeorga G."/>
            <person name="Konrad A."/>
            <person name="Singh S."/>
            <person name="Jensen M.F."/>
            <person name="Cong E.H."/>
            <person name="Eikeseth-Otteraa H."/>
            <person name="Noel B."/>
            <person name="Anthouard V."/>
            <person name="Porcel B.M."/>
            <person name="Kachouri-Lafond R."/>
            <person name="Nishino A."/>
            <person name="Ugolini M."/>
            <person name="Chourrout P."/>
            <person name="Nishida H."/>
            <person name="Aasland R."/>
            <person name="Huzurbazar S."/>
            <person name="Westhof E."/>
            <person name="Delsuc F."/>
            <person name="Lehrach H."/>
            <person name="Reinhardt R."/>
            <person name="Weissenbach J."/>
            <person name="Roy S.W."/>
            <person name="Artiguenave F."/>
            <person name="Postlethwait J.H."/>
            <person name="Manak J.R."/>
            <person name="Thompson E.M."/>
            <person name="Jaillon O."/>
            <person name="Du Pasquier L."/>
            <person name="Boudinot P."/>
            <person name="Liberles D.A."/>
            <person name="Volff J.N."/>
            <person name="Philippe H."/>
            <person name="Lenhard B."/>
            <person name="Roest Crollius H."/>
            <person name="Wincker P."/>
            <person name="Chourrout D."/>
        </authorList>
    </citation>
    <scope>NUCLEOTIDE SEQUENCE [LARGE SCALE GENOMIC DNA]</scope>
</reference>
<evidence type="ECO:0000256" key="1">
    <source>
        <dbReference type="SAM" id="MobiDB-lite"/>
    </source>
</evidence>
<sequence length="170" mass="18852">GNHSNHSHADNPSVRKAKRSPPLGELDSGIASLSIEDGTNPLDTGTYHDKSAVESYPQDMSMSEESKSRTLPERSSTGKVRPRRRVLPRDPSQDNEGQLGFASGQKNHRSQHDSLGHNQSRITSTSKHSPGLRKRVVDNQYFAPNEGWFKRSFDMSDCVSDTSSYAGKRK</sequence>
<name>E4XQ37_OIKDI</name>
<dbReference type="Proteomes" id="UP000001307">
    <property type="component" value="Unassembled WGS sequence"/>
</dbReference>
<feature type="non-terminal residue" evidence="2">
    <location>
        <position position="1"/>
    </location>
</feature>
<feature type="region of interest" description="Disordered" evidence="1">
    <location>
        <begin position="1"/>
        <end position="138"/>
    </location>
</feature>
<accession>E4XQ37</accession>
<evidence type="ECO:0000313" key="2">
    <source>
        <dbReference type="EMBL" id="CBY11923.1"/>
    </source>
</evidence>
<dbReference type="OrthoDB" id="10507334at2759"/>
<gene>
    <name evidence="2" type="ORF">GSOID_T00017329001</name>
</gene>
<dbReference type="InParanoid" id="E4XQ37"/>
<dbReference type="EMBL" id="FN653099">
    <property type="protein sequence ID" value="CBY11923.1"/>
    <property type="molecule type" value="Genomic_DNA"/>
</dbReference>
<dbReference type="AlphaFoldDB" id="E4XQ37"/>
<proteinExistence type="predicted"/>
<organism evidence="2">
    <name type="scientific">Oikopleura dioica</name>
    <name type="common">Tunicate</name>
    <dbReference type="NCBI Taxonomy" id="34765"/>
    <lineage>
        <taxon>Eukaryota</taxon>
        <taxon>Metazoa</taxon>
        <taxon>Chordata</taxon>
        <taxon>Tunicata</taxon>
        <taxon>Appendicularia</taxon>
        <taxon>Copelata</taxon>
        <taxon>Oikopleuridae</taxon>
        <taxon>Oikopleura</taxon>
    </lineage>
</organism>
<keyword evidence="3" id="KW-1185">Reference proteome</keyword>
<feature type="compositionally biased region" description="Polar residues" evidence="1">
    <location>
        <begin position="116"/>
        <end position="128"/>
    </location>
</feature>
<evidence type="ECO:0000313" key="3">
    <source>
        <dbReference type="Proteomes" id="UP000001307"/>
    </source>
</evidence>